<evidence type="ECO:0000256" key="4">
    <source>
        <dbReference type="SAM" id="Phobius"/>
    </source>
</evidence>
<feature type="transmembrane region" description="Helical" evidence="4">
    <location>
        <begin position="1204"/>
        <end position="1227"/>
    </location>
</feature>
<keyword evidence="4" id="KW-1133">Transmembrane helix</keyword>
<dbReference type="OrthoDB" id="361693at2759"/>
<keyword evidence="4" id="KW-0812">Transmembrane</keyword>
<dbReference type="SMART" id="SM00913">
    <property type="entry name" value="IBN_N"/>
    <property type="match status" value="1"/>
</dbReference>
<dbReference type="GeneID" id="39738121"/>
<dbReference type="RefSeq" id="XP_028535836.1">
    <property type="nucleotide sequence ID" value="XM_028678718.1"/>
</dbReference>
<evidence type="ECO:0000259" key="5">
    <source>
        <dbReference type="PROSITE" id="PS50166"/>
    </source>
</evidence>
<keyword evidence="4" id="KW-0472">Membrane</keyword>
<dbReference type="InterPro" id="IPR016024">
    <property type="entry name" value="ARM-type_fold"/>
</dbReference>
<gene>
    <name evidence="6" type="ORF">PRELSG_1318800</name>
</gene>
<dbReference type="GO" id="GO:0006606">
    <property type="term" value="P:protein import into nucleus"/>
    <property type="evidence" value="ECO:0007669"/>
    <property type="project" value="TreeGrafter"/>
</dbReference>
<protein>
    <recommendedName>
        <fullName evidence="5">Importin N-terminal domain-containing protein</fullName>
    </recommendedName>
</protein>
<comment type="subcellular location">
    <subcellularLocation>
        <location evidence="1">Nucleus</location>
    </subcellularLocation>
</comment>
<dbReference type="EMBL" id="LN835308">
    <property type="protein sequence ID" value="CRH03829.1"/>
    <property type="molecule type" value="Genomic_DNA"/>
</dbReference>
<evidence type="ECO:0000256" key="1">
    <source>
        <dbReference type="ARBA" id="ARBA00004123"/>
    </source>
</evidence>
<sequence length="1416" mass="169745">MEIEEKHKKIIDALYDTWSNDQEHRKESERILNELEKDENFIMNLLTICSYKNIHYNIRKLAIIFSKNLIVRYWNCREEFHFNNDIKKLVKEKIIELLNNVDNLNNYREFSILLKKIGRYELVHHYPQLLECLLYNINIHKNNLNNLYIYLYLLYKIIREQCSKKLLKDKKETFDISEKFINSLEPFWNNCINLYFQNVIEFCICSDESNCKNCNKLYILINDYEKKMLIIDDSIDDKNYTNNNECYEINEKKVKILKFLDSIMLNLIINRNDIHKGINNNNNNSNENNIDIDINLRNNFFNSLINKTIYYLKFINKSSPLYYLKYLKFLLTCFLLMIEFHNSFHTYLKKDVTEKFICLFLKKNLSINNYINDYENKFVEIVNLCISILKSIFYHFCLNQYNLIKQKKVRENYINVKNMMCSKNVNLDCYNKNTLESKIINNLMTNVTNKENENKILFNKNLSLKEILTYIRGEVKQALSSDDFILMHNQKALEIFDFLRVYCINISSEQIIDVTLNIKDDFETEENIFYNSAKDCIVQLSSEPFLFSIFNHIFEPLINSFHNYAHFLKTLPNNLKSIQVAEYSEAIIQLDGYLNIYYILYPSFHKKIKIEHILCMIQFFLDYLNIKYTHPLISYRIALIIKIWLKSYKVSFPFIDEVTLLIYENIRFLYIQLLQKNAISLISDESSYSNDLNFQHFALKSSNFLPILFFKFICLFKYIFKYEYVYKNYDYINEFLVGSLINILTKITYPKNIQKILKILSHIVFMSNKEKDITIFKDNYNFLLDLYMSSNISIKEYILNILVQILNKNYEYTGSLIEFVNKEQYNNDNNIQNNEKSCDDIILFYFSFDLLSYTMSAKIEKQLYQENENGNNYSCLINFLYIKEINLDIDKTIDDNFYSLWICILKLISKKFNQKNDEIIRKICSLYVITTNFLSDYFKKVKAGMSTYEISNSCFDILLEYICLFIIHEKHDTYLTFEALSTKMLTNDILKHNILSIIESNFIISDEVKIEKCIYLLHICLGIYKNDIKSEMPNLYSYMANFVTIYFIKILLKYFNKYFNFYKYIQDSQNNNGNDSYNSTPLLNDNILQDERSKIGNIYYDSNNVHNNNEEINNKFISYNKSHIKYIYDNVINYHHDEHFLKEFNNFQKDVKILLNINYLNNYDIEKTFESFNFYTINEDNYSYINKHSIFTLISILSLYEANFLNFILICFISYFKINVSLFISSFFYQSQYIHNKNIMISLLIFIYILTQNYVFVDFSSIIVQKNFPDIICSESFKNLIYDKNRKDNLFTCNKDGKTLIIIELLKLINNILNTNKDIYIEKKNILHLSTVSSNLSGSKIFHSYNYNYILRNILNYNDFPNIYNKALDNILTYLVNVNELEENSKKKLIINYLKENIEDMNSAIIDMYKKYMNFL</sequence>
<feature type="transmembrane region" description="Helical" evidence="4">
    <location>
        <begin position="1239"/>
        <end position="1257"/>
    </location>
</feature>
<feature type="domain" description="Importin N-terminal" evidence="5">
    <location>
        <begin position="28"/>
        <end position="100"/>
    </location>
</feature>
<evidence type="ECO:0000256" key="3">
    <source>
        <dbReference type="ARBA" id="ARBA00023242"/>
    </source>
</evidence>
<dbReference type="GO" id="GO:0005829">
    <property type="term" value="C:cytosol"/>
    <property type="evidence" value="ECO:0007669"/>
    <property type="project" value="TreeGrafter"/>
</dbReference>
<dbReference type="Pfam" id="PF03810">
    <property type="entry name" value="IBN_N"/>
    <property type="match status" value="1"/>
</dbReference>
<dbReference type="PROSITE" id="PS50166">
    <property type="entry name" value="IMPORTIN_B_NT"/>
    <property type="match status" value="1"/>
</dbReference>
<reference evidence="6 7" key="1">
    <citation type="submission" date="2015-04" db="EMBL/GenBank/DDBJ databases">
        <authorList>
            <consortium name="Pathogen Informatics"/>
        </authorList>
    </citation>
    <scope>NUCLEOTIDE SEQUENCE [LARGE SCALE GENOMIC DNA]</scope>
    <source>
        <strain evidence="6 7">SGS1</strain>
    </source>
</reference>
<evidence type="ECO:0000313" key="6">
    <source>
        <dbReference type="EMBL" id="CRH03829.1"/>
    </source>
</evidence>
<evidence type="ECO:0000313" key="7">
    <source>
        <dbReference type="Proteomes" id="UP000220158"/>
    </source>
</evidence>
<dbReference type="Proteomes" id="UP000220158">
    <property type="component" value="Chromosome 13"/>
</dbReference>
<feature type="transmembrane region" description="Helical" evidence="4">
    <location>
        <begin position="1035"/>
        <end position="1055"/>
    </location>
</feature>
<dbReference type="VEuPathDB" id="PlasmoDB:PRELSG_1318800"/>
<dbReference type="InterPro" id="IPR001494">
    <property type="entry name" value="Importin-beta_N"/>
</dbReference>
<accession>A0A1J1HE59</accession>
<dbReference type="PANTHER" id="PTHR10997">
    <property type="entry name" value="IMPORTIN-7, 8, 11"/>
    <property type="match status" value="1"/>
</dbReference>
<dbReference type="GO" id="GO:0005635">
    <property type="term" value="C:nuclear envelope"/>
    <property type="evidence" value="ECO:0007669"/>
    <property type="project" value="TreeGrafter"/>
</dbReference>
<dbReference type="SUPFAM" id="SSF48371">
    <property type="entry name" value="ARM repeat"/>
    <property type="match status" value="1"/>
</dbReference>
<dbReference type="InterPro" id="IPR011989">
    <property type="entry name" value="ARM-like"/>
</dbReference>
<dbReference type="OMA" id="EHILCMI"/>
<proteinExistence type="predicted"/>
<dbReference type="KEGG" id="prel:PRELSG_1318800"/>
<organism evidence="6 7">
    <name type="scientific">Plasmodium relictum</name>
    <dbReference type="NCBI Taxonomy" id="85471"/>
    <lineage>
        <taxon>Eukaryota</taxon>
        <taxon>Sar</taxon>
        <taxon>Alveolata</taxon>
        <taxon>Apicomplexa</taxon>
        <taxon>Aconoidasida</taxon>
        <taxon>Haemosporida</taxon>
        <taxon>Plasmodiidae</taxon>
        <taxon>Plasmodium</taxon>
        <taxon>Plasmodium (Haemamoeba)</taxon>
    </lineage>
</organism>
<keyword evidence="3" id="KW-0539">Nucleus</keyword>
<dbReference type="Gene3D" id="1.25.10.10">
    <property type="entry name" value="Leucine-rich Repeat Variant"/>
    <property type="match status" value="1"/>
</dbReference>
<dbReference type="PANTHER" id="PTHR10997:SF60">
    <property type="entry name" value="IMPORTIN N-TERMINAL DOMAIN-CONTAINING PROTEIN"/>
    <property type="match status" value="1"/>
</dbReference>
<dbReference type="GO" id="GO:0031267">
    <property type="term" value="F:small GTPase binding"/>
    <property type="evidence" value="ECO:0007669"/>
    <property type="project" value="InterPro"/>
</dbReference>
<keyword evidence="7" id="KW-1185">Reference proteome</keyword>
<name>A0A1J1HE59_PLARL</name>
<evidence type="ECO:0000256" key="2">
    <source>
        <dbReference type="ARBA" id="ARBA00022448"/>
    </source>
</evidence>
<keyword evidence="2" id="KW-0813">Transport</keyword>